<accession>A0AAV9VQ05</accession>
<dbReference type="InterPro" id="IPR024983">
    <property type="entry name" value="CHAT_dom"/>
</dbReference>
<dbReference type="Gene3D" id="1.25.40.10">
    <property type="entry name" value="Tetratricopeptide repeat domain"/>
    <property type="match status" value="1"/>
</dbReference>
<evidence type="ECO:0000259" key="2">
    <source>
        <dbReference type="Pfam" id="PF12770"/>
    </source>
</evidence>
<dbReference type="InterPro" id="IPR011990">
    <property type="entry name" value="TPR-like_helical_dom_sf"/>
</dbReference>
<name>A0AAV9VQ05_9PEZI</name>
<dbReference type="SUPFAM" id="SSF48452">
    <property type="entry name" value="TPR-like"/>
    <property type="match status" value="1"/>
</dbReference>
<dbReference type="Pfam" id="PF13374">
    <property type="entry name" value="TPR_10"/>
    <property type="match status" value="1"/>
</dbReference>
<protein>
    <recommendedName>
        <fullName evidence="2">CHAT domain-containing protein</fullName>
    </recommendedName>
</protein>
<proteinExistence type="predicted"/>
<evidence type="ECO:0000256" key="1">
    <source>
        <dbReference type="SAM" id="MobiDB-lite"/>
    </source>
</evidence>
<gene>
    <name evidence="3" type="ORF">TWF730_000825</name>
</gene>
<dbReference type="Proteomes" id="UP001373714">
    <property type="component" value="Unassembled WGS sequence"/>
</dbReference>
<feature type="domain" description="CHAT" evidence="2">
    <location>
        <begin position="941"/>
        <end position="1287"/>
    </location>
</feature>
<feature type="region of interest" description="Disordered" evidence="1">
    <location>
        <begin position="1"/>
        <end position="34"/>
    </location>
</feature>
<dbReference type="Pfam" id="PF12770">
    <property type="entry name" value="CHAT"/>
    <property type="match status" value="1"/>
</dbReference>
<organism evidence="3 4">
    <name type="scientific">Orbilia blumenaviensis</name>
    <dbReference type="NCBI Taxonomy" id="1796055"/>
    <lineage>
        <taxon>Eukaryota</taxon>
        <taxon>Fungi</taxon>
        <taxon>Dikarya</taxon>
        <taxon>Ascomycota</taxon>
        <taxon>Pezizomycotina</taxon>
        <taxon>Orbiliomycetes</taxon>
        <taxon>Orbiliales</taxon>
        <taxon>Orbiliaceae</taxon>
        <taxon>Orbilia</taxon>
    </lineage>
</organism>
<reference evidence="3 4" key="1">
    <citation type="submission" date="2019-10" db="EMBL/GenBank/DDBJ databases">
        <authorList>
            <person name="Palmer J.M."/>
        </authorList>
    </citation>
    <scope>NUCLEOTIDE SEQUENCE [LARGE SCALE GENOMIC DNA]</scope>
    <source>
        <strain evidence="3 4">TWF730</strain>
    </source>
</reference>
<sequence>MSVAQRSDKGELEEGMDAHVSRKRERELEHKLEGAKTAKQIKELEHQVEMLRAAWKIKEIEYDLEVLKSTETFMDLEPPAMPIESTQEAQETDSSGETCVLDPPAGLPHIVDSLGQNQDVDTAITEPPTEADEEAHHIQMLQAACAPPSTCTGIADQTTPASVFVRNGEIGGDLSYLELEYYQDLDLPDDGIELQFLDMDLEQLYETVGEVEATLESEQQSLALETKIQQLSLLGSIHYFIFSRTGSVDDLRNAIENTEKALQEGASNINHPRYASCLKNLITMLIKKHNCTNLLADLDQAILRAEEMITLVHFHQPHQYKDLFKMKAIKCLQTGSAEELEELCIMKEMAAPSNDAQNRADQYIDKFKGTGDINDLQTAIRASGEALAEAQSSRGKVTILTKIANILHGSGNINGLDLADLNILIKASEEALATTHHDDPCWAVLSNRIDALLTTKFEQTGNISDLQTIIKLNQEYSKKIPKNLAITENLSWALSTRFELLGDLDDLQMAIKICEENRKSISNDQQHKHANLINLSGFLSERFGRIGDPQDLDAAVDAAEESVSITTTPSNKIDALHNLGGALNDRAKNNGNFDDLQKAIKVYEDLVAMTPSDHPKRPFILQNLSYGFALRFSKAHNLDDLQSAIQIGEQNLVALDTDYDHPLRANALFDLSNNLIARFHVTGAPDDFEKAIDLCKKATECVNSPPERRNMAAAFAFYRLAEKKRWAEASFMAEVAVELHPLLTPRQLKQRDQQHILKNNNGEASIAASIVLEAGKSAYKAVRLLELGRGVITGLQFGARTDLSELRVHHPEMAENFERLRDVLGSGTAAGGLVSLERINVRNDANLEFEKIIDQIRQLPNFKNFLLPPDANELMAAASQGPIALINAGLFRCDAFLIESHAIRSVRLPDLYERDIAKNVEFIKSIHPTHEPNVSSQIFRMLEWLWDTIVNPVLNELGFTAPPANGEWPHVWWIPTGQLSLLPLHAAGYHSRTSINVSLGETSPTNGTCPTPNTTIDRVISSYSSSIKALLYSRQNSRASEFQSGEALLVSMDKTPKNPDLKYAAEEVNALERLFPNQIKTVKLERPCKEAVLNHLNSCSIFHFAGHGELDPLDPSQSSLLVSDWQQNPLTVQNLIELNFREKSPVLAYLSACSTSNNSEDKLQDEAIHLVTACQLAGFKHVVGSLWEVSDMYSVAAAEEVYKTIVEDGTINADKVSLGVHRATRLLRDITSGRSGVPRLAGCEVQDDEELMGRGPRGVRPAGYIEKDETNNGLSNPLIWAPYVHVGA</sequence>
<evidence type="ECO:0000313" key="3">
    <source>
        <dbReference type="EMBL" id="KAK6363393.1"/>
    </source>
</evidence>
<dbReference type="EMBL" id="JAVHNS010000001">
    <property type="protein sequence ID" value="KAK6363393.1"/>
    <property type="molecule type" value="Genomic_DNA"/>
</dbReference>
<keyword evidence="4" id="KW-1185">Reference proteome</keyword>
<comment type="caution">
    <text evidence="3">The sequence shown here is derived from an EMBL/GenBank/DDBJ whole genome shotgun (WGS) entry which is preliminary data.</text>
</comment>
<evidence type="ECO:0000313" key="4">
    <source>
        <dbReference type="Proteomes" id="UP001373714"/>
    </source>
</evidence>